<feature type="domain" description="DUF659" evidence="1">
    <location>
        <begin position="22"/>
        <end position="145"/>
    </location>
</feature>
<dbReference type="EMBL" id="HBEC01022278">
    <property type="protein sequence ID" value="CAD8290197.1"/>
    <property type="molecule type" value="Transcribed_RNA"/>
</dbReference>
<dbReference type="SUPFAM" id="SSF53098">
    <property type="entry name" value="Ribonuclease H-like"/>
    <property type="match status" value="1"/>
</dbReference>
<accession>A0A7R9VBD9</accession>
<organism evidence="2">
    <name type="scientific">Chlamydomonas euryale</name>
    <dbReference type="NCBI Taxonomy" id="1486919"/>
    <lineage>
        <taxon>Eukaryota</taxon>
        <taxon>Viridiplantae</taxon>
        <taxon>Chlorophyta</taxon>
        <taxon>core chlorophytes</taxon>
        <taxon>Chlorophyceae</taxon>
        <taxon>CS clade</taxon>
        <taxon>Chlamydomonadales</taxon>
        <taxon>Chlamydomonadaceae</taxon>
        <taxon>Chlamydomonas</taxon>
    </lineage>
</organism>
<reference evidence="2" key="1">
    <citation type="submission" date="2021-01" db="EMBL/GenBank/DDBJ databases">
        <authorList>
            <person name="Corre E."/>
            <person name="Pelletier E."/>
            <person name="Niang G."/>
            <person name="Scheremetjew M."/>
            <person name="Finn R."/>
            <person name="Kale V."/>
            <person name="Holt S."/>
            <person name="Cochrane G."/>
            <person name="Meng A."/>
            <person name="Brown T."/>
            <person name="Cohen L."/>
        </authorList>
    </citation>
    <scope>NUCLEOTIDE SEQUENCE</scope>
    <source>
        <strain evidence="2">CCMP219</strain>
    </source>
</reference>
<dbReference type="PANTHER" id="PTHR32166:SF24">
    <property type="entry name" value="F16P17.2 PROTEIN"/>
    <property type="match status" value="1"/>
</dbReference>
<sequence length="262" mass="29095">MLGISLPLRKELGGMPGAEFQLVKSKAKGQRMEWSFYAISSDGWRRKVANGGIPLVNFMLLGPSGGSQFHSIKTAAGVTKDADYIFTVHDDMIKELEPADQKHIIGIVMDSASENVSAMKRLEEKYPWLITFGCQAHTLNNTMKDKALCKDRHCPHPAKIYRTALLVSLVMGDSDKIKTLVRKHMLEKYGQVRQIRANCPTRFSIAHMICVDIQENKEALHTAAVSEEWTSAASSSTNAGAFKEYVLGEGGREASRNESIFF</sequence>
<evidence type="ECO:0000259" key="1">
    <source>
        <dbReference type="Pfam" id="PF04937"/>
    </source>
</evidence>
<evidence type="ECO:0000313" key="2">
    <source>
        <dbReference type="EMBL" id="CAD8290197.1"/>
    </source>
</evidence>
<dbReference type="InterPro" id="IPR012337">
    <property type="entry name" value="RNaseH-like_sf"/>
</dbReference>
<dbReference type="Pfam" id="PF04937">
    <property type="entry name" value="DUF659"/>
    <property type="match status" value="1"/>
</dbReference>
<dbReference type="PANTHER" id="PTHR32166">
    <property type="entry name" value="OSJNBA0013A04.12 PROTEIN"/>
    <property type="match status" value="1"/>
</dbReference>
<gene>
    <name evidence="2" type="ORF">CEUR00632_LOCUS10236</name>
</gene>
<protein>
    <recommendedName>
        <fullName evidence="1">DUF659 domain-containing protein</fullName>
    </recommendedName>
</protein>
<dbReference type="InterPro" id="IPR007021">
    <property type="entry name" value="DUF659"/>
</dbReference>
<proteinExistence type="predicted"/>
<name>A0A7R9VBD9_9CHLO</name>
<dbReference type="AlphaFoldDB" id="A0A7R9VBD9"/>